<keyword evidence="6" id="KW-1185">Reference proteome</keyword>
<dbReference type="Pfam" id="PF00891">
    <property type="entry name" value="Methyltransf_2"/>
    <property type="match status" value="1"/>
</dbReference>
<dbReference type="GO" id="GO:0008171">
    <property type="term" value="F:O-methyltransferase activity"/>
    <property type="evidence" value="ECO:0007669"/>
    <property type="project" value="InterPro"/>
</dbReference>
<evidence type="ECO:0000259" key="4">
    <source>
        <dbReference type="Pfam" id="PF00891"/>
    </source>
</evidence>
<dbReference type="InterPro" id="IPR036390">
    <property type="entry name" value="WH_DNA-bd_sf"/>
</dbReference>
<dbReference type="PANTHER" id="PTHR43712:SF2">
    <property type="entry name" value="O-METHYLTRANSFERASE CICE"/>
    <property type="match status" value="1"/>
</dbReference>
<dbReference type="AlphaFoldDB" id="A0A5C3LP98"/>
<proteinExistence type="predicted"/>
<dbReference type="InterPro" id="IPR016461">
    <property type="entry name" value="COMT-like"/>
</dbReference>
<dbReference type="STRING" id="68775.A0A5C3LP98"/>
<sequence>MASTLIDLASLISSSVESINTRCKILSTEFPSLDQAPQNEHEDHIRQDPDVVYATSVAVAAAYQLIATIQPPAKTLLMSSQQFLISAALGVVNDSSTSEIMTEAGPEGIHVSEIAKKINMNPRKLARLLRPLATHHIFREVSPNVFAHNRVSYCMDTRKRSKAILERPDEKYQAAEGISALVGINTDETMKAAAYLSDTLLKNAHNEAEEFNTPLNTAFDTRGDLFSWYERDENKLRFKRFSMAMKATTKLSPPDSILRGFSWDSLPADSVVVDVGGGIGSVSLQIMTAVPKLRIIVQDRPHTLIEAEQYWKTQLPIAVEEERVQFEGHDFFEPQPARKVDVFLLRYITHDWSDEFAQKILQHLRNAAQPSTKLVINDYVIPYACHSEEQDHFTPLAPPKPLLPNFGAASAHPYMVDLQMMSILNGQERTIDEFIDLFARSGWKLETVYRPTQSREQLLAYPI</sequence>
<dbReference type="InterPro" id="IPR036388">
    <property type="entry name" value="WH-like_DNA-bd_sf"/>
</dbReference>
<dbReference type="PANTHER" id="PTHR43712">
    <property type="entry name" value="PUTATIVE (AFU_ORTHOLOGUE AFUA_4G14580)-RELATED"/>
    <property type="match status" value="1"/>
</dbReference>
<keyword evidence="3" id="KW-0949">S-adenosyl-L-methionine</keyword>
<keyword evidence="2 5" id="KW-0808">Transferase</keyword>
<feature type="domain" description="O-methyltransferase C-terminal" evidence="4">
    <location>
        <begin position="213"/>
        <end position="390"/>
    </location>
</feature>
<protein>
    <submittedName>
        <fullName evidence="5">O-methyltransferase</fullName>
    </submittedName>
</protein>
<keyword evidence="1 5" id="KW-0489">Methyltransferase</keyword>
<dbReference type="Gene3D" id="3.40.50.150">
    <property type="entry name" value="Vaccinia Virus protein VP39"/>
    <property type="match status" value="1"/>
</dbReference>
<dbReference type="Proteomes" id="UP000308652">
    <property type="component" value="Unassembled WGS sequence"/>
</dbReference>
<dbReference type="Gene3D" id="1.10.10.10">
    <property type="entry name" value="Winged helix-like DNA-binding domain superfamily/Winged helix DNA-binding domain"/>
    <property type="match status" value="1"/>
</dbReference>
<dbReference type="PROSITE" id="PS51683">
    <property type="entry name" value="SAM_OMT_II"/>
    <property type="match status" value="1"/>
</dbReference>
<dbReference type="GO" id="GO:0032259">
    <property type="term" value="P:methylation"/>
    <property type="evidence" value="ECO:0007669"/>
    <property type="project" value="UniProtKB-KW"/>
</dbReference>
<organism evidence="5 6">
    <name type="scientific">Crucibulum laeve</name>
    <dbReference type="NCBI Taxonomy" id="68775"/>
    <lineage>
        <taxon>Eukaryota</taxon>
        <taxon>Fungi</taxon>
        <taxon>Dikarya</taxon>
        <taxon>Basidiomycota</taxon>
        <taxon>Agaricomycotina</taxon>
        <taxon>Agaricomycetes</taxon>
        <taxon>Agaricomycetidae</taxon>
        <taxon>Agaricales</taxon>
        <taxon>Agaricineae</taxon>
        <taxon>Nidulariaceae</taxon>
        <taxon>Crucibulum</taxon>
    </lineage>
</organism>
<dbReference type="SUPFAM" id="SSF53335">
    <property type="entry name" value="S-adenosyl-L-methionine-dependent methyltransferases"/>
    <property type="match status" value="1"/>
</dbReference>
<name>A0A5C3LP98_9AGAR</name>
<evidence type="ECO:0000256" key="1">
    <source>
        <dbReference type="ARBA" id="ARBA00022603"/>
    </source>
</evidence>
<evidence type="ECO:0000256" key="3">
    <source>
        <dbReference type="ARBA" id="ARBA00022691"/>
    </source>
</evidence>
<dbReference type="OrthoDB" id="2410195at2759"/>
<evidence type="ECO:0000313" key="6">
    <source>
        <dbReference type="Proteomes" id="UP000308652"/>
    </source>
</evidence>
<evidence type="ECO:0000313" key="5">
    <source>
        <dbReference type="EMBL" id="TFK34635.1"/>
    </source>
</evidence>
<reference evidence="5 6" key="1">
    <citation type="journal article" date="2019" name="Nat. Ecol. Evol.">
        <title>Megaphylogeny resolves global patterns of mushroom evolution.</title>
        <authorList>
            <person name="Varga T."/>
            <person name="Krizsan K."/>
            <person name="Foldi C."/>
            <person name="Dima B."/>
            <person name="Sanchez-Garcia M."/>
            <person name="Sanchez-Ramirez S."/>
            <person name="Szollosi G.J."/>
            <person name="Szarkandi J.G."/>
            <person name="Papp V."/>
            <person name="Albert L."/>
            <person name="Andreopoulos W."/>
            <person name="Angelini C."/>
            <person name="Antonin V."/>
            <person name="Barry K.W."/>
            <person name="Bougher N.L."/>
            <person name="Buchanan P."/>
            <person name="Buyck B."/>
            <person name="Bense V."/>
            <person name="Catcheside P."/>
            <person name="Chovatia M."/>
            <person name="Cooper J."/>
            <person name="Damon W."/>
            <person name="Desjardin D."/>
            <person name="Finy P."/>
            <person name="Geml J."/>
            <person name="Haridas S."/>
            <person name="Hughes K."/>
            <person name="Justo A."/>
            <person name="Karasinski D."/>
            <person name="Kautmanova I."/>
            <person name="Kiss B."/>
            <person name="Kocsube S."/>
            <person name="Kotiranta H."/>
            <person name="LaButti K.M."/>
            <person name="Lechner B.E."/>
            <person name="Liimatainen K."/>
            <person name="Lipzen A."/>
            <person name="Lukacs Z."/>
            <person name="Mihaltcheva S."/>
            <person name="Morgado L.N."/>
            <person name="Niskanen T."/>
            <person name="Noordeloos M.E."/>
            <person name="Ohm R.A."/>
            <person name="Ortiz-Santana B."/>
            <person name="Ovrebo C."/>
            <person name="Racz N."/>
            <person name="Riley R."/>
            <person name="Savchenko A."/>
            <person name="Shiryaev A."/>
            <person name="Soop K."/>
            <person name="Spirin V."/>
            <person name="Szebenyi C."/>
            <person name="Tomsovsky M."/>
            <person name="Tulloss R.E."/>
            <person name="Uehling J."/>
            <person name="Grigoriev I.V."/>
            <person name="Vagvolgyi C."/>
            <person name="Papp T."/>
            <person name="Martin F.M."/>
            <person name="Miettinen O."/>
            <person name="Hibbett D.S."/>
            <person name="Nagy L.G."/>
        </authorList>
    </citation>
    <scope>NUCLEOTIDE SEQUENCE [LARGE SCALE GENOMIC DNA]</scope>
    <source>
        <strain evidence="5 6">CBS 166.37</strain>
    </source>
</reference>
<accession>A0A5C3LP98</accession>
<dbReference type="InterPro" id="IPR029063">
    <property type="entry name" value="SAM-dependent_MTases_sf"/>
</dbReference>
<gene>
    <name evidence="5" type="ORF">BDQ12DRAFT_715151</name>
</gene>
<dbReference type="SUPFAM" id="SSF46785">
    <property type="entry name" value="Winged helix' DNA-binding domain"/>
    <property type="match status" value="1"/>
</dbReference>
<dbReference type="InterPro" id="IPR001077">
    <property type="entry name" value="COMT_C"/>
</dbReference>
<dbReference type="EMBL" id="ML213629">
    <property type="protein sequence ID" value="TFK34635.1"/>
    <property type="molecule type" value="Genomic_DNA"/>
</dbReference>
<evidence type="ECO:0000256" key="2">
    <source>
        <dbReference type="ARBA" id="ARBA00022679"/>
    </source>
</evidence>